<gene>
    <name evidence="1" type="ORF">HanXRQr2_Chr11g0479131</name>
</gene>
<accession>A0A9K3HME2</accession>
<dbReference type="Gramene" id="mRNA:HanXRQr2_Chr11g0479131">
    <property type="protein sequence ID" value="mRNA:HanXRQr2_Chr11g0479131"/>
    <property type="gene ID" value="HanXRQr2_Chr11g0479131"/>
</dbReference>
<dbReference type="Proteomes" id="UP000215914">
    <property type="component" value="Unassembled WGS sequence"/>
</dbReference>
<proteinExistence type="predicted"/>
<organism evidence="1 2">
    <name type="scientific">Helianthus annuus</name>
    <name type="common">Common sunflower</name>
    <dbReference type="NCBI Taxonomy" id="4232"/>
    <lineage>
        <taxon>Eukaryota</taxon>
        <taxon>Viridiplantae</taxon>
        <taxon>Streptophyta</taxon>
        <taxon>Embryophyta</taxon>
        <taxon>Tracheophyta</taxon>
        <taxon>Spermatophyta</taxon>
        <taxon>Magnoliopsida</taxon>
        <taxon>eudicotyledons</taxon>
        <taxon>Gunneridae</taxon>
        <taxon>Pentapetalae</taxon>
        <taxon>asterids</taxon>
        <taxon>campanulids</taxon>
        <taxon>Asterales</taxon>
        <taxon>Asteraceae</taxon>
        <taxon>Asteroideae</taxon>
        <taxon>Heliantheae alliance</taxon>
        <taxon>Heliantheae</taxon>
        <taxon>Helianthus</taxon>
    </lineage>
</organism>
<evidence type="ECO:0000313" key="1">
    <source>
        <dbReference type="EMBL" id="KAF5781066.1"/>
    </source>
</evidence>
<reference evidence="1" key="2">
    <citation type="submission" date="2020-06" db="EMBL/GenBank/DDBJ databases">
        <title>Helianthus annuus Genome sequencing and assembly Release 2.</title>
        <authorList>
            <person name="Gouzy J."/>
            <person name="Langlade N."/>
            <person name="Munos S."/>
        </authorList>
    </citation>
    <scope>NUCLEOTIDE SEQUENCE</scope>
    <source>
        <tissue evidence="1">Leaves</tissue>
    </source>
</reference>
<dbReference type="EMBL" id="MNCJ02000326">
    <property type="protein sequence ID" value="KAF5781066.1"/>
    <property type="molecule type" value="Genomic_DNA"/>
</dbReference>
<keyword evidence="2" id="KW-1185">Reference proteome</keyword>
<protein>
    <submittedName>
        <fullName evidence="1">Uncharacterized protein</fullName>
    </submittedName>
</protein>
<name>A0A9K3HME2_HELAN</name>
<evidence type="ECO:0000313" key="2">
    <source>
        <dbReference type="Proteomes" id="UP000215914"/>
    </source>
</evidence>
<reference evidence="1" key="1">
    <citation type="journal article" date="2017" name="Nature">
        <title>The sunflower genome provides insights into oil metabolism, flowering and Asterid evolution.</title>
        <authorList>
            <person name="Badouin H."/>
            <person name="Gouzy J."/>
            <person name="Grassa C.J."/>
            <person name="Murat F."/>
            <person name="Staton S.E."/>
            <person name="Cottret L."/>
            <person name="Lelandais-Briere C."/>
            <person name="Owens G.L."/>
            <person name="Carrere S."/>
            <person name="Mayjonade B."/>
            <person name="Legrand L."/>
            <person name="Gill N."/>
            <person name="Kane N.C."/>
            <person name="Bowers J.E."/>
            <person name="Hubner S."/>
            <person name="Bellec A."/>
            <person name="Berard A."/>
            <person name="Berges H."/>
            <person name="Blanchet N."/>
            <person name="Boniface M.C."/>
            <person name="Brunel D."/>
            <person name="Catrice O."/>
            <person name="Chaidir N."/>
            <person name="Claudel C."/>
            <person name="Donnadieu C."/>
            <person name="Faraut T."/>
            <person name="Fievet G."/>
            <person name="Helmstetter N."/>
            <person name="King M."/>
            <person name="Knapp S.J."/>
            <person name="Lai Z."/>
            <person name="Le Paslier M.C."/>
            <person name="Lippi Y."/>
            <person name="Lorenzon L."/>
            <person name="Mandel J.R."/>
            <person name="Marage G."/>
            <person name="Marchand G."/>
            <person name="Marquand E."/>
            <person name="Bret-Mestries E."/>
            <person name="Morien E."/>
            <person name="Nambeesan S."/>
            <person name="Nguyen T."/>
            <person name="Pegot-Espagnet P."/>
            <person name="Pouilly N."/>
            <person name="Raftis F."/>
            <person name="Sallet E."/>
            <person name="Schiex T."/>
            <person name="Thomas J."/>
            <person name="Vandecasteele C."/>
            <person name="Vares D."/>
            <person name="Vear F."/>
            <person name="Vautrin S."/>
            <person name="Crespi M."/>
            <person name="Mangin B."/>
            <person name="Burke J.M."/>
            <person name="Salse J."/>
            <person name="Munos S."/>
            <person name="Vincourt P."/>
            <person name="Rieseberg L.H."/>
            <person name="Langlade N.B."/>
        </authorList>
    </citation>
    <scope>NUCLEOTIDE SEQUENCE</scope>
    <source>
        <tissue evidence="1">Leaves</tissue>
    </source>
</reference>
<sequence length="95" mass="11071">MFHYSKHVHNLQYLSNPPLSFDAHLPFGSCVIFRQTVIFRFTTMFRITNIFRSKLSFGPNNYLSSSNNNNYLSSGKYLSVTISFHAKRQLPHNPK</sequence>
<comment type="caution">
    <text evidence="1">The sequence shown here is derived from an EMBL/GenBank/DDBJ whole genome shotgun (WGS) entry which is preliminary data.</text>
</comment>
<dbReference type="AlphaFoldDB" id="A0A9K3HME2"/>